<dbReference type="PROSITE" id="PS50846">
    <property type="entry name" value="HMA_2"/>
    <property type="match status" value="3"/>
</dbReference>
<evidence type="ECO:0000256" key="15">
    <source>
        <dbReference type="RuleBase" id="RU362081"/>
    </source>
</evidence>
<evidence type="ECO:0000256" key="11">
    <source>
        <dbReference type="ARBA" id="ARBA00022989"/>
    </source>
</evidence>
<dbReference type="GO" id="GO:0043682">
    <property type="term" value="F:P-type divalent copper transporter activity"/>
    <property type="evidence" value="ECO:0007669"/>
    <property type="project" value="TreeGrafter"/>
</dbReference>
<dbReference type="GO" id="GO:0005524">
    <property type="term" value="F:ATP binding"/>
    <property type="evidence" value="ECO:0007669"/>
    <property type="project" value="UniProtKB-UniRule"/>
</dbReference>
<dbReference type="InterPro" id="IPR036163">
    <property type="entry name" value="HMA_dom_sf"/>
</dbReference>
<keyword evidence="6" id="KW-0677">Repeat</keyword>
<keyword evidence="19" id="KW-1185">Reference proteome</keyword>
<dbReference type="SFLD" id="SFLDF00027">
    <property type="entry name" value="p-type_atpase"/>
    <property type="match status" value="1"/>
</dbReference>
<evidence type="ECO:0000256" key="5">
    <source>
        <dbReference type="ARBA" id="ARBA00022723"/>
    </source>
</evidence>
<dbReference type="InterPro" id="IPR008250">
    <property type="entry name" value="ATPase_P-typ_transduc_dom_A_sf"/>
</dbReference>
<dbReference type="Pfam" id="PF00122">
    <property type="entry name" value="E1-E2_ATPase"/>
    <property type="match status" value="1"/>
</dbReference>
<dbReference type="PRINTS" id="PR00119">
    <property type="entry name" value="CATATPASE"/>
</dbReference>
<comment type="similarity">
    <text evidence="2 15">Belongs to the cation transport ATPase (P-type) (TC 3.A.3) family. Type IB subfamily.</text>
</comment>
<keyword evidence="13" id="KW-0406">Ion transport</keyword>
<dbReference type="AlphaFoldDB" id="A0A2J6T6C4"/>
<feature type="domain" description="HMA" evidence="17">
    <location>
        <begin position="288"/>
        <end position="353"/>
    </location>
</feature>
<dbReference type="InterPro" id="IPR018303">
    <property type="entry name" value="ATPase_P-typ_P_site"/>
</dbReference>
<protein>
    <submittedName>
        <fullName evidence="18">Heavy metal translocatin</fullName>
    </submittedName>
</protein>
<evidence type="ECO:0000256" key="12">
    <source>
        <dbReference type="ARBA" id="ARBA00023008"/>
    </source>
</evidence>
<evidence type="ECO:0000256" key="4">
    <source>
        <dbReference type="ARBA" id="ARBA00022692"/>
    </source>
</evidence>
<evidence type="ECO:0000256" key="10">
    <source>
        <dbReference type="ARBA" id="ARBA00022967"/>
    </source>
</evidence>
<dbReference type="InParanoid" id="A0A2J6T6C4"/>
<feature type="compositionally biased region" description="Polar residues" evidence="16">
    <location>
        <begin position="111"/>
        <end position="120"/>
    </location>
</feature>
<keyword evidence="4 15" id="KW-0812">Transmembrane</keyword>
<dbReference type="SUPFAM" id="SSF56784">
    <property type="entry name" value="HAD-like"/>
    <property type="match status" value="1"/>
</dbReference>
<feature type="transmembrane region" description="Helical" evidence="15">
    <location>
        <begin position="513"/>
        <end position="530"/>
    </location>
</feature>
<evidence type="ECO:0000313" key="18">
    <source>
        <dbReference type="EMBL" id="PMD58581.1"/>
    </source>
</evidence>
<dbReference type="Proteomes" id="UP000235371">
    <property type="component" value="Unassembled WGS sequence"/>
</dbReference>
<gene>
    <name evidence="18" type="ORF">K444DRAFT_613478</name>
</gene>
<dbReference type="InterPro" id="IPR036412">
    <property type="entry name" value="HAD-like_sf"/>
</dbReference>
<dbReference type="GO" id="GO:0005507">
    <property type="term" value="F:copper ion binding"/>
    <property type="evidence" value="ECO:0007669"/>
    <property type="project" value="InterPro"/>
</dbReference>
<evidence type="ECO:0000313" key="19">
    <source>
        <dbReference type="Proteomes" id="UP000235371"/>
    </source>
</evidence>
<feature type="region of interest" description="Disordered" evidence="16">
    <location>
        <begin position="99"/>
        <end position="134"/>
    </location>
</feature>
<dbReference type="GO" id="GO:0016887">
    <property type="term" value="F:ATP hydrolysis activity"/>
    <property type="evidence" value="ECO:0007669"/>
    <property type="project" value="InterPro"/>
</dbReference>
<feature type="transmembrane region" description="Helical" evidence="15">
    <location>
        <begin position="563"/>
        <end position="584"/>
    </location>
</feature>
<sequence length="1229" mass="132989">MEQPKNPATQLETSTTTVLIRNLHCPSCVSNINDVLSTLDPKPLSVSISIVSQTVVVQHTLSLPVENIAHALREAGFEIDSIIPDHITESDGAAGVGIEQDGHQRTPLHPQGTTRWGTSGRNKKDEEERERATHLERCDQCRAEQEENRGSKSMILPTSMSVKELPQQNERGEMDPTHDVADVAPTDQPFTVVGTRKSQLVRAWLSISGMTCSSCVGNITEVLRSKTWIQSVDVNLLTNSASVDFYGREHLGDITDAIESTGYEATVHQNEDIEDQTTDDLSRTDDIWRASYAIGGMTCSSCVGSIERALEMFDWVVRVEVNLISNSATVLFKGKGHLGQIAKAIEEIGYEATLSAMDDLNMARKQDNQRTVSIRVDGMYCDHCPSRILDALKAGGSRVQIEGTLSRTNPILKVTYIPDAPEFTIRHILATISAADASFRASVYHPPTLEERSQKMQAEHRRRILLRLILSITAAIPTFIIGIVFMNLLPSSNTGRQYLMHPIWSGNVSRGEWAQFITATPVYFFAADLFHRRAIREIRALWRPGSQTPILQRFYRFGSMDMLMSWGVSIAYFSSIAVLAIDATQPSDATAMKASSSYFDAVVFLTMFLLIGRLLEAYSKAKAGDAVTMLGKLRPTEAILTSHRGGGFGYNHHNTQGQQQSVHIDLVECGDTVRVLHGGSPPCDGIIIEGESRFDESSLTGESRLLAKSIGDEVFSGTINTGDPISIEVSRISGASMLDQVVAAVREGQTKRAPIERVADVLTSYFVPVVTFIAVSTWIIWLSLGLSGSLPQSYLDVGVGGWPFWSLQFAIAVFVIACPCGIGLAAPTALFVGGGLAAKHGILVKGGGEAFQEASDLDCIVFDKTGTLTQGGEPAITDHVLGSEEDSDFTFGAIKVLEESSSHPIAKALVSFCEARQAERLQSTRLTEIPGKGLKGSVVSATTKESIEVLIGNEPLMMDHNVDIPKSSVATLESWKVQGKSVALVAVRSVSNAETPVTTLKTETTWRLSAIFAIADPLRPEARDVIMALRGRGIDVWMISGDSPTTAFAVGDLVGIPRTNIIAGVLPNQKAEKIKSLQKSLKKMNRGYQRAIIAMVGDGINDSPALTVADVGIAIGSGSDIAISSAEFVLISPGLAPLLTLIDLSRTVFTRIKFNFGWALVYNLLALPVAAGALYPIKTSGGHVRLDPVWASVAMALSSLSVVCSSLLLRTRLLVVGFRAGKGRTGSRE</sequence>
<dbReference type="FunFam" id="2.70.150.10:FF:000068">
    <property type="entry name" value="Copper resistance-associated P-type ATPase"/>
    <property type="match status" value="1"/>
</dbReference>
<dbReference type="InterPro" id="IPR027256">
    <property type="entry name" value="P-typ_ATPase_IB"/>
</dbReference>
<keyword evidence="7 15" id="KW-0547">Nucleotide-binding</keyword>
<dbReference type="SFLD" id="SFLDG00002">
    <property type="entry name" value="C1.7:_P-type_atpase_like"/>
    <property type="match status" value="1"/>
</dbReference>
<proteinExistence type="inferred from homology"/>
<dbReference type="InterPro" id="IPR044492">
    <property type="entry name" value="P_typ_ATPase_HD_dom"/>
</dbReference>
<name>A0A2J6T6C4_9HELO</name>
<keyword evidence="11 15" id="KW-1133">Transmembrane helix</keyword>
<evidence type="ECO:0000256" key="14">
    <source>
        <dbReference type="ARBA" id="ARBA00023136"/>
    </source>
</evidence>
<keyword evidence="3" id="KW-0813">Transport</keyword>
<feature type="domain" description="HMA" evidence="17">
    <location>
        <begin position="201"/>
        <end position="266"/>
    </location>
</feature>
<feature type="transmembrane region" description="Helical" evidence="15">
    <location>
        <begin position="1189"/>
        <end position="1209"/>
    </location>
</feature>
<dbReference type="InterPro" id="IPR006122">
    <property type="entry name" value="HMA_Cu_ion-bd"/>
</dbReference>
<organism evidence="18 19">
    <name type="scientific">Hyaloscypha bicolor E</name>
    <dbReference type="NCBI Taxonomy" id="1095630"/>
    <lineage>
        <taxon>Eukaryota</taxon>
        <taxon>Fungi</taxon>
        <taxon>Dikarya</taxon>
        <taxon>Ascomycota</taxon>
        <taxon>Pezizomycotina</taxon>
        <taxon>Leotiomycetes</taxon>
        <taxon>Helotiales</taxon>
        <taxon>Hyaloscyphaceae</taxon>
        <taxon>Hyaloscypha</taxon>
        <taxon>Hyaloscypha bicolor</taxon>
    </lineage>
</organism>
<dbReference type="NCBIfam" id="TIGR01494">
    <property type="entry name" value="ATPase_P-type"/>
    <property type="match status" value="2"/>
</dbReference>
<dbReference type="Gene3D" id="3.40.50.1000">
    <property type="entry name" value="HAD superfamily/HAD-like"/>
    <property type="match status" value="1"/>
</dbReference>
<keyword evidence="9" id="KW-0460">Magnesium</keyword>
<reference evidence="18 19" key="1">
    <citation type="submission" date="2016-04" db="EMBL/GenBank/DDBJ databases">
        <title>A degradative enzymes factory behind the ericoid mycorrhizal symbiosis.</title>
        <authorList>
            <consortium name="DOE Joint Genome Institute"/>
            <person name="Martino E."/>
            <person name="Morin E."/>
            <person name="Grelet G."/>
            <person name="Kuo A."/>
            <person name="Kohler A."/>
            <person name="Daghino S."/>
            <person name="Barry K."/>
            <person name="Choi C."/>
            <person name="Cichocki N."/>
            <person name="Clum A."/>
            <person name="Copeland A."/>
            <person name="Hainaut M."/>
            <person name="Haridas S."/>
            <person name="Labutti K."/>
            <person name="Lindquist E."/>
            <person name="Lipzen A."/>
            <person name="Khouja H.-R."/>
            <person name="Murat C."/>
            <person name="Ohm R."/>
            <person name="Olson A."/>
            <person name="Spatafora J."/>
            <person name="Veneault-Fourrey C."/>
            <person name="Henrissat B."/>
            <person name="Grigoriev I."/>
            <person name="Martin F."/>
            <person name="Perotto S."/>
        </authorList>
    </citation>
    <scope>NUCLEOTIDE SEQUENCE [LARGE SCALE GENOMIC DNA]</scope>
    <source>
        <strain evidence="18 19">E</strain>
    </source>
</reference>
<dbReference type="SUPFAM" id="SSF55008">
    <property type="entry name" value="HMA, heavy metal-associated domain"/>
    <property type="match status" value="4"/>
</dbReference>
<dbReference type="Pfam" id="PF00702">
    <property type="entry name" value="Hydrolase"/>
    <property type="match status" value="1"/>
</dbReference>
<evidence type="ECO:0000256" key="8">
    <source>
        <dbReference type="ARBA" id="ARBA00022840"/>
    </source>
</evidence>
<dbReference type="NCBIfam" id="TIGR01525">
    <property type="entry name" value="ATPase-IB_hvy"/>
    <property type="match status" value="1"/>
</dbReference>
<dbReference type="PROSITE" id="PS00154">
    <property type="entry name" value="ATPASE_E1_E2"/>
    <property type="match status" value="1"/>
</dbReference>
<keyword evidence="10" id="KW-1278">Translocase</keyword>
<evidence type="ECO:0000259" key="17">
    <source>
        <dbReference type="PROSITE" id="PS50846"/>
    </source>
</evidence>
<dbReference type="STRING" id="1095630.A0A2J6T6C4"/>
<feature type="transmembrane region" description="Helical" evidence="15">
    <location>
        <begin position="1156"/>
        <end position="1177"/>
    </location>
</feature>
<evidence type="ECO:0000256" key="1">
    <source>
        <dbReference type="ARBA" id="ARBA00004127"/>
    </source>
</evidence>
<accession>A0A2J6T6C4</accession>
<evidence type="ECO:0000256" key="7">
    <source>
        <dbReference type="ARBA" id="ARBA00022741"/>
    </source>
</evidence>
<dbReference type="SUPFAM" id="SSF81653">
    <property type="entry name" value="Calcium ATPase, transduction domain A"/>
    <property type="match status" value="1"/>
</dbReference>
<evidence type="ECO:0000256" key="16">
    <source>
        <dbReference type="SAM" id="MobiDB-lite"/>
    </source>
</evidence>
<feature type="transmembrane region" description="Helical" evidence="15">
    <location>
        <begin position="596"/>
        <end position="615"/>
    </location>
</feature>
<feature type="compositionally biased region" description="Basic and acidic residues" evidence="16">
    <location>
        <begin position="122"/>
        <end position="134"/>
    </location>
</feature>
<dbReference type="Gene3D" id="3.40.1110.10">
    <property type="entry name" value="Calcium-transporting ATPase, cytoplasmic domain N"/>
    <property type="match status" value="1"/>
</dbReference>
<dbReference type="PANTHER" id="PTHR43520">
    <property type="entry name" value="ATP7, ISOFORM B"/>
    <property type="match status" value="1"/>
</dbReference>
<dbReference type="GO" id="GO:0016020">
    <property type="term" value="C:membrane"/>
    <property type="evidence" value="ECO:0007669"/>
    <property type="project" value="UniProtKB-SubCell"/>
</dbReference>
<dbReference type="FunFam" id="3.30.70.100:FF:000001">
    <property type="entry name" value="ATPase copper transporting beta"/>
    <property type="match status" value="2"/>
</dbReference>
<evidence type="ECO:0000256" key="6">
    <source>
        <dbReference type="ARBA" id="ARBA00022737"/>
    </source>
</evidence>
<dbReference type="GeneID" id="36588435"/>
<dbReference type="OrthoDB" id="432719at2759"/>
<dbReference type="InterPro" id="IPR001757">
    <property type="entry name" value="P_typ_ATPase"/>
</dbReference>
<dbReference type="CDD" id="cd00371">
    <property type="entry name" value="HMA"/>
    <property type="match status" value="3"/>
</dbReference>
<dbReference type="InterPro" id="IPR023214">
    <property type="entry name" value="HAD_sf"/>
</dbReference>
<feature type="transmembrane region" description="Helical" evidence="15">
    <location>
        <begin position="464"/>
        <end position="489"/>
    </location>
</feature>
<dbReference type="InterPro" id="IPR017969">
    <property type="entry name" value="Heavy-metal-associated_CS"/>
</dbReference>
<dbReference type="GO" id="GO:0055070">
    <property type="term" value="P:copper ion homeostasis"/>
    <property type="evidence" value="ECO:0007669"/>
    <property type="project" value="TreeGrafter"/>
</dbReference>
<dbReference type="RefSeq" id="XP_024735485.1">
    <property type="nucleotide sequence ID" value="XM_024880358.1"/>
</dbReference>
<dbReference type="InterPro" id="IPR059000">
    <property type="entry name" value="ATPase_P-type_domA"/>
</dbReference>
<dbReference type="NCBIfam" id="TIGR00003">
    <property type="entry name" value="copper ion binding protein"/>
    <property type="match status" value="1"/>
</dbReference>
<keyword evidence="5 15" id="KW-0479">Metal-binding</keyword>
<evidence type="ECO:0000256" key="3">
    <source>
        <dbReference type="ARBA" id="ARBA00022448"/>
    </source>
</evidence>
<evidence type="ECO:0000256" key="13">
    <source>
        <dbReference type="ARBA" id="ARBA00023065"/>
    </source>
</evidence>
<dbReference type="Gene3D" id="3.30.70.100">
    <property type="match status" value="3"/>
</dbReference>
<dbReference type="InterPro" id="IPR006121">
    <property type="entry name" value="HMA_dom"/>
</dbReference>
<keyword evidence="14 15" id="KW-0472">Membrane</keyword>
<dbReference type="Gene3D" id="2.70.150.10">
    <property type="entry name" value="Calcium-transporting ATPase, cytoplasmic transduction domain A"/>
    <property type="match status" value="1"/>
</dbReference>
<dbReference type="InterPro" id="IPR023298">
    <property type="entry name" value="ATPase_P-typ_TM_dom_sf"/>
</dbReference>
<feature type="transmembrane region" description="Helical" evidence="15">
    <location>
        <begin position="804"/>
        <end position="832"/>
    </location>
</feature>
<dbReference type="InterPro" id="IPR023299">
    <property type="entry name" value="ATPase_P-typ_cyto_dom_N"/>
</dbReference>
<keyword evidence="12" id="KW-0186">Copper</keyword>
<dbReference type="SFLD" id="SFLDS00003">
    <property type="entry name" value="Haloacid_Dehalogenase"/>
    <property type="match status" value="1"/>
</dbReference>
<dbReference type="Pfam" id="PF00403">
    <property type="entry name" value="HMA"/>
    <property type="match status" value="3"/>
</dbReference>
<evidence type="ECO:0000256" key="2">
    <source>
        <dbReference type="ARBA" id="ARBA00006024"/>
    </source>
</evidence>
<feature type="transmembrane region" description="Helical" evidence="15">
    <location>
        <begin position="761"/>
        <end position="784"/>
    </location>
</feature>
<feature type="domain" description="HMA" evidence="17">
    <location>
        <begin position="14"/>
        <end position="80"/>
    </location>
</feature>
<dbReference type="PROSITE" id="PS01047">
    <property type="entry name" value="HMA_1"/>
    <property type="match status" value="2"/>
</dbReference>
<keyword evidence="8 15" id="KW-0067">ATP-binding</keyword>
<dbReference type="PANTHER" id="PTHR43520:SF32">
    <property type="entry name" value="COPPER RESISTANCE P-TYPE ATPASE (EUROFUNG)"/>
    <property type="match status" value="1"/>
</dbReference>
<comment type="subcellular location">
    <subcellularLocation>
        <location evidence="1">Endomembrane system</location>
        <topology evidence="1">Multi-pass membrane protein</topology>
    </subcellularLocation>
    <subcellularLocation>
        <location evidence="15">Membrane</location>
    </subcellularLocation>
</comment>
<dbReference type="CDD" id="cd02094">
    <property type="entry name" value="P-type_ATPase_Cu-like"/>
    <property type="match status" value="1"/>
</dbReference>
<evidence type="ECO:0000256" key="9">
    <source>
        <dbReference type="ARBA" id="ARBA00022842"/>
    </source>
</evidence>
<dbReference type="SUPFAM" id="SSF81665">
    <property type="entry name" value="Calcium ATPase, transmembrane domain M"/>
    <property type="match status" value="1"/>
</dbReference>
<dbReference type="EMBL" id="KZ613817">
    <property type="protein sequence ID" value="PMD58581.1"/>
    <property type="molecule type" value="Genomic_DNA"/>
</dbReference>